<dbReference type="InterPro" id="IPR011990">
    <property type="entry name" value="TPR-like_helical_dom_sf"/>
</dbReference>
<keyword evidence="9" id="KW-0732">Signal</keyword>
<feature type="signal peptide" evidence="9">
    <location>
        <begin position="1"/>
        <end position="20"/>
    </location>
</feature>
<evidence type="ECO:0000256" key="4">
    <source>
        <dbReference type="ARBA" id="ARBA00022803"/>
    </source>
</evidence>
<evidence type="ECO:0000256" key="7">
    <source>
        <dbReference type="ARBA" id="ARBA00038030"/>
    </source>
</evidence>
<dbReference type="SUPFAM" id="SSF48452">
    <property type="entry name" value="TPR-like"/>
    <property type="match status" value="1"/>
</dbReference>
<dbReference type="SMART" id="SM00028">
    <property type="entry name" value="TPR"/>
    <property type="match status" value="3"/>
</dbReference>
<dbReference type="Gene3D" id="1.25.40.10">
    <property type="entry name" value="Tetratricopeptide repeat domain"/>
    <property type="match status" value="1"/>
</dbReference>
<accession>A0A059FSP8</accession>
<dbReference type="GO" id="GO:0016020">
    <property type="term" value="C:membrane"/>
    <property type="evidence" value="ECO:0007669"/>
    <property type="project" value="UniProtKB-SubCell"/>
</dbReference>
<evidence type="ECO:0000256" key="3">
    <source>
        <dbReference type="ARBA" id="ARBA00022737"/>
    </source>
</evidence>
<dbReference type="PANTHER" id="PTHR46208:SF1">
    <property type="entry name" value="MITOCHONDRIAL IMPORT RECEPTOR SUBUNIT TOM70"/>
    <property type="match status" value="1"/>
</dbReference>
<evidence type="ECO:0000256" key="1">
    <source>
        <dbReference type="ARBA" id="ARBA00004167"/>
    </source>
</evidence>
<dbReference type="OrthoDB" id="8480494at2"/>
<dbReference type="InterPro" id="IPR019734">
    <property type="entry name" value="TPR_rpt"/>
</dbReference>
<dbReference type="EMBL" id="ARYI01000007">
    <property type="protein sequence ID" value="KCZ93627.1"/>
    <property type="molecule type" value="Genomic_DNA"/>
</dbReference>
<dbReference type="GO" id="GO:0030150">
    <property type="term" value="P:protein import into mitochondrial matrix"/>
    <property type="evidence" value="ECO:0007669"/>
    <property type="project" value="TreeGrafter"/>
</dbReference>
<evidence type="ECO:0000313" key="11">
    <source>
        <dbReference type="Proteomes" id="UP000025061"/>
    </source>
</evidence>
<keyword evidence="11" id="KW-1185">Reference proteome</keyword>
<dbReference type="PROSITE" id="PS50005">
    <property type="entry name" value="TPR"/>
    <property type="match status" value="1"/>
</dbReference>
<name>A0A059FSP8_9PROT</name>
<evidence type="ECO:0000256" key="5">
    <source>
        <dbReference type="ARBA" id="ARBA00022989"/>
    </source>
</evidence>
<dbReference type="RefSeq" id="WP_011647979.1">
    <property type="nucleotide sequence ID" value="NZ_ARYI01000007.1"/>
</dbReference>
<evidence type="ECO:0000256" key="6">
    <source>
        <dbReference type="ARBA" id="ARBA00023136"/>
    </source>
</evidence>
<keyword evidence="6" id="KW-0472">Membrane</keyword>
<organism evidence="10 11">
    <name type="scientific">Hyphomonas hirschiana VP5</name>
    <dbReference type="NCBI Taxonomy" id="1280951"/>
    <lineage>
        <taxon>Bacteria</taxon>
        <taxon>Pseudomonadati</taxon>
        <taxon>Pseudomonadota</taxon>
        <taxon>Alphaproteobacteria</taxon>
        <taxon>Hyphomonadales</taxon>
        <taxon>Hyphomonadaceae</taxon>
        <taxon>Hyphomonas</taxon>
    </lineage>
</organism>
<sequence>MSLIAMVAAGAALFLQQSIGAELAAAEADRLEACVAKIETAPEDAYEDALAWTFEGNRPGARQCTALALIALGNVEEGATRLENLSMSSDGGTMEQRAVYLSQAGNAWLQIGAAEAAAVSFSEALRLAPDETDLLLDRATSYMLIDKWDEAMADLNAAIAQSPGRASAHQMRAEVHLSQDALDLAMKDVETAMAADPENIDTLLVRGRVREAMRLKAEGRQLED</sequence>
<protein>
    <submittedName>
        <fullName evidence="10">Uncharacterized protein</fullName>
    </submittedName>
</protein>
<feature type="repeat" description="TPR" evidence="8">
    <location>
        <begin position="98"/>
        <end position="131"/>
    </location>
</feature>
<keyword evidence="3" id="KW-0677">Repeat</keyword>
<evidence type="ECO:0000256" key="2">
    <source>
        <dbReference type="ARBA" id="ARBA00022692"/>
    </source>
</evidence>
<dbReference type="AlphaFoldDB" id="A0A059FSP8"/>
<dbReference type="GO" id="GO:0008320">
    <property type="term" value="F:protein transmembrane transporter activity"/>
    <property type="evidence" value="ECO:0007669"/>
    <property type="project" value="TreeGrafter"/>
</dbReference>
<comment type="caution">
    <text evidence="10">The sequence shown here is derived from an EMBL/GenBank/DDBJ whole genome shotgun (WGS) entry which is preliminary data.</text>
</comment>
<dbReference type="Proteomes" id="UP000025061">
    <property type="component" value="Unassembled WGS sequence"/>
</dbReference>
<evidence type="ECO:0000313" key="10">
    <source>
        <dbReference type="EMBL" id="KCZ93627.1"/>
    </source>
</evidence>
<evidence type="ECO:0000256" key="9">
    <source>
        <dbReference type="SAM" id="SignalP"/>
    </source>
</evidence>
<keyword evidence="5" id="KW-1133">Transmembrane helix</keyword>
<keyword evidence="4 8" id="KW-0802">TPR repeat</keyword>
<keyword evidence="2" id="KW-0812">Transmembrane</keyword>
<proteinExistence type="inferred from homology"/>
<evidence type="ECO:0000256" key="8">
    <source>
        <dbReference type="PROSITE-ProRule" id="PRU00339"/>
    </source>
</evidence>
<reference evidence="10 11" key="1">
    <citation type="submission" date="2013-04" db="EMBL/GenBank/DDBJ databases">
        <title>Hyphomonas hirschiana VP5 Genome Sequencing.</title>
        <authorList>
            <person name="Lai Q."/>
            <person name="Shao Z."/>
        </authorList>
    </citation>
    <scope>NUCLEOTIDE SEQUENCE [LARGE SCALE GENOMIC DNA]</scope>
    <source>
        <strain evidence="10 11">VP5</strain>
    </source>
</reference>
<dbReference type="PANTHER" id="PTHR46208">
    <property type="entry name" value="MITOCHONDRIAL IMPORT RECEPTOR SUBUNIT TOM70"/>
    <property type="match status" value="1"/>
</dbReference>
<comment type="subcellular location">
    <subcellularLocation>
        <location evidence="1">Membrane</location>
        <topology evidence="1">Single-pass membrane protein</topology>
    </subcellularLocation>
</comment>
<feature type="chain" id="PRO_5001578306" evidence="9">
    <location>
        <begin position="21"/>
        <end position="224"/>
    </location>
</feature>
<dbReference type="GO" id="GO:0030943">
    <property type="term" value="F:mitochondrion targeting sequence binding"/>
    <property type="evidence" value="ECO:0007669"/>
    <property type="project" value="TreeGrafter"/>
</dbReference>
<dbReference type="PATRIC" id="fig|1280951.3.peg.1923"/>
<gene>
    <name evidence="10" type="ORF">HHI_09532</name>
</gene>
<comment type="similarity">
    <text evidence="7">Belongs to the Tom70 family.</text>
</comment>